<keyword evidence="1 6" id="KW-0597">Phosphoprotein</keyword>
<dbReference type="OrthoDB" id="7580355at2"/>
<dbReference type="Gene3D" id="6.10.250.690">
    <property type="match status" value="1"/>
</dbReference>
<dbReference type="GO" id="GO:0006355">
    <property type="term" value="P:regulation of DNA-templated transcription"/>
    <property type="evidence" value="ECO:0007669"/>
    <property type="project" value="InterPro"/>
</dbReference>
<dbReference type="Gene3D" id="3.40.50.2300">
    <property type="match status" value="1"/>
</dbReference>
<evidence type="ECO:0000313" key="10">
    <source>
        <dbReference type="EMBL" id="PCE40951.1"/>
    </source>
</evidence>
<proteinExistence type="predicted"/>
<evidence type="ECO:0000256" key="2">
    <source>
        <dbReference type="ARBA" id="ARBA00023012"/>
    </source>
</evidence>
<keyword evidence="3" id="KW-0805">Transcription regulation</keyword>
<dbReference type="InterPro" id="IPR036388">
    <property type="entry name" value="WH-like_DNA-bd_sf"/>
</dbReference>
<dbReference type="GO" id="GO:0000156">
    <property type="term" value="F:phosphorelay response regulator activity"/>
    <property type="evidence" value="ECO:0007669"/>
    <property type="project" value="TreeGrafter"/>
</dbReference>
<dbReference type="CDD" id="cd00383">
    <property type="entry name" value="trans_reg_C"/>
    <property type="match status" value="1"/>
</dbReference>
<evidence type="ECO:0000256" key="1">
    <source>
        <dbReference type="ARBA" id="ARBA00022553"/>
    </source>
</evidence>
<dbReference type="InterPro" id="IPR039420">
    <property type="entry name" value="WalR-like"/>
</dbReference>
<organism evidence="10 11">
    <name type="scientific">Rhizorhabdus dicambivorans</name>
    <dbReference type="NCBI Taxonomy" id="1850238"/>
    <lineage>
        <taxon>Bacteria</taxon>
        <taxon>Pseudomonadati</taxon>
        <taxon>Pseudomonadota</taxon>
        <taxon>Alphaproteobacteria</taxon>
        <taxon>Sphingomonadales</taxon>
        <taxon>Sphingomonadaceae</taxon>
        <taxon>Rhizorhabdus</taxon>
    </lineage>
</organism>
<dbReference type="GO" id="GO:0005829">
    <property type="term" value="C:cytosol"/>
    <property type="evidence" value="ECO:0007669"/>
    <property type="project" value="TreeGrafter"/>
</dbReference>
<keyword evidence="2" id="KW-0902">Two-component regulatory system</keyword>
<dbReference type="EMBL" id="NWUF01000021">
    <property type="protein sequence ID" value="PCE40951.1"/>
    <property type="molecule type" value="Genomic_DNA"/>
</dbReference>
<dbReference type="SMART" id="SM00448">
    <property type="entry name" value="REC"/>
    <property type="match status" value="1"/>
</dbReference>
<dbReference type="GO" id="GO:0032993">
    <property type="term" value="C:protein-DNA complex"/>
    <property type="evidence" value="ECO:0007669"/>
    <property type="project" value="TreeGrafter"/>
</dbReference>
<feature type="DNA-binding region" description="OmpR/PhoB-type" evidence="7">
    <location>
        <begin position="150"/>
        <end position="258"/>
    </location>
</feature>
<keyword evidence="4 7" id="KW-0238">DNA-binding</keyword>
<dbReference type="Pfam" id="PF00072">
    <property type="entry name" value="Response_reg"/>
    <property type="match status" value="1"/>
</dbReference>
<feature type="domain" description="Response regulatory" evidence="8">
    <location>
        <begin position="20"/>
        <end position="138"/>
    </location>
</feature>
<dbReference type="KEGG" id="rdi:CMV14_07830"/>
<reference evidence="10 11" key="1">
    <citation type="submission" date="2017-09" db="EMBL/GenBank/DDBJ databases">
        <title>The Catabolism of 3,6-Dichlorosalicylic acid is Initiated by the Cytochrome P450 Monooxygenase DsmABC in Rhizorhabdus dicambivorans Ndbn-20.</title>
        <authorList>
            <person name="Na L."/>
        </authorList>
    </citation>
    <scope>NUCLEOTIDE SEQUENCE [LARGE SCALE GENOMIC DNA]</scope>
    <source>
        <strain evidence="10 11">Ndbn-20m</strain>
    </source>
</reference>
<evidence type="ECO:0000256" key="5">
    <source>
        <dbReference type="ARBA" id="ARBA00023163"/>
    </source>
</evidence>
<keyword evidence="11" id="KW-1185">Reference proteome</keyword>
<gene>
    <name evidence="10" type="ORF">COO09_17960</name>
</gene>
<comment type="caution">
    <text evidence="10">The sequence shown here is derived from an EMBL/GenBank/DDBJ whole genome shotgun (WGS) entry which is preliminary data.</text>
</comment>
<dbReference type="InterPro" id="IPR001789">
    <property type="entry name" value="Sig_transdc_resp-reg_receiver"/>
</dbReference>
<keyword evidence="5" id="KW-0804">Transcription</keyword>
<accession>A0A2A4FU78</accession>
<evidence type="ECO:0000256" key="6">
    <source>
        <dbReference type="PROSITE-ProRule" id="PRU00169"/>
    </source>
</evidence>
<evidence type="ECO:0000313" key="11">
    <source>
        <dbReference type="Proteomes" id="UP000218934"/>
    </source>
</evidence>
<dbReference type="Proteomes" id="UP000218934">
    <property type="component" value="Unassembled WGS sequence"/>
</dbReference>
<dbReference type="GO" id="GO:0000976">
    <property type="term" value="F:transcription cis-regulatory region binding"/>
    <property type="evidence" value="ECO:0007669"/>
    <property type="project" value="TreeGrafter"/>
</dbReference>
<evidence type="ECO:0000256" key="7">
    <source>
        <dbReference type="PROSITE-ProRule" id="PRU01091"/>
    </source>
</evidence>
<dbReference type="SUPFAM" id="SSF52172">
    <property type="entry name" value="CheY-like"/>
    <property type="match status" value="1"/>
</dbReference>
<evidence type="ECO:0000256" key="3">
    <source>
        <dbReference type="ARBA" id="ARBA00023015"/>
    </source>
</evidence>
<feature type="modified residue" description="4-aspartylphosphate" evidence="6">
    <location>
        <position position="70"/>
    </location>
</feature>
<dbReference type="PANTHER" id="PTHR48111">
    <property type="entry name" value="REGULATOR OF RPOS"/>
    <property type="match status" value="1"/>
</dbReference>
<dbReference type="RefSeq" id="WP_066966562.1">
    <property type="nucleotide sequence ID" value="NZ_CP023449.1"/>
</dbReference>
<feature type="domain" description="OmpR/PhoB-type" evidence="9">
    <location>
        <begin position="150"/>
        <end position="258"/>
    </location>
</feature>
<dbReference type="InterPro" id="IPR011006">
    <property type="entry name" value="CheY-like_superfamily"/>
</dbReference>
<dbReference type="Pfam" id="PF00486">
    <property type="entry name" value="Trans_reg_C"/>
    <property type="match status" value="1"/>
</dbReference>
<dbReference type="PROSITE" id="PS50110">
    <property type="entry name" value="RESPONSE_REGULATORY"/>
    <property type="match status" value="1"/>
</dbReference>
<evidence type="ECO:0000259" key="9">
    <source>
        <dbReference type="PROSITE" id="PS51755"/>
    </source>
</evidence>
<sequence length="263" mass="28285">MGQEEETIEHGFRRLFLGRSALILEDEVEVAELIAAALARAGFGRVDVVGNGREAVDRAGADPFDILILDRQTPELDGLGALGRIRAGGGRSNRAPALFLTALGSERHRVEGLAGGGDDYAVKPLSEIELLARLAALLRRREWDGASPSDTALDCGPLRLDTGAMTASLYDKALDLTAREFSILSLLARNIGLPVTRSMLWSVCWSTYNFVPANFANTIDVHVSRLRRKLETAAGDSLPASLNPLIVAVRSQGLMLRRLDGAG</sequence>
<evidence type="ECO:0000256" key="4">
    <source>
        <dbReference type="ARBA" id="ARBA00023125"/>
    </source>
</evidence>
<protein>
    <submittedName>
        <fullName evidence="10">DNA-binding response regulator</fullName>
    </submittedName>
</protein>
<dbReference type="CDD" id="cd17574">
    <property type="entry name" value="REC_OmpR"/>
    <property type="match status" value="1"/>
</dbReference>
<dbReference type="AlphaFoldDB" id="A0A2A4FU78"/>
<dbReference type="PANTHER" id="PTHR48111:SF1">
    <property type="entry name" value="TWO-COMPONENT RESPONSE REGULATOR ORR33"/>
    <property type="match status" value="1"/>
</dbReference>
<dbReference type="InterPro" id="IPR001867">
    <property type="entry name" value="OmpR/PhoB-type_DNA-bd"/>
</dbReference>
<evidence type="ECO:0000259" key="8">
    <source>
        <dbReference type="PROSITE" id="PS50110"/>
    </source>
</evidence>
<name>A0A2A4FU78_9SPHN</name>
<dbReference type="Gene3D" id="1.10.10.10">
    <property type="entry name" value="Winged helix-like DNA-binding domain superfamily/Winged helix DNA-binding domain"/>
    <property type="match status" value="1"/>
</dbReference>
<dbReference type="SMART" id="SM00862">
    <property type="entry name" value="Trans_reg_C"/>
    <property type="match status" value="1"/>
</dbReference>
<dbReference type="PROSITE" id="PS51755">
    <property type="entry name" value="OMPR_PHOB"/>
    <property type="match status" value="1"/>
</dbReference>